<gene>
    <name evidence="1" type="ORF">MENTE1834_LOCUS16129</name>
</gene>
<evidence type="ECO:0000313" key="1">
    <source>
        <dbReference type="EMBL" id="CAK5061053.1"/>
    </source>
</evidence>
<keyword evidence="2" id="KW-1185">Reference proteome</keyword>
<evidence type="ECO:0000313" key="2">
    <source>
        <dbReference type="Proteomes" id="UP001497535"/>
    </source>
</evidence>
<dbReference type="EMBL" id="CAVMJV010000018">
    <property type="protein sequence ID" value="CAK5061053.1"/>
    <property type="molecule type" value="Genomic_DNA"/>
</dbReference>
<comment type="caution">
    <text evidence="1">The sequence shown here is derived from an EMBL/GenBank/DDBJ whole genome shotgun (WGS) entry which is preliminary data.</text>
</comment>
<proteinExistence type="predicted"/>
<name>A0ACB0YT14_MELEN</name>
<dbReference type="Proteomes" id="UP001497535">
    <property type="component" value="Unassembled WGS sequence"/>
</dbReference>
<organism evidence="1 2">
    <name type="scientific">Meloidogyne enterolobii</name>
    <name type="common">Root-knot nematode worm</name>
    <name type="synonym">Meloidogyne mayaguensis</name>
    <dbReference type="NCBI Taxonomy" id="390850"/>
    <lineage>
        <taxon>Eukaryota</taxon>
        <taxon>Metazoa</taxon>
        <taxon>Ecdysozoa</taxon>
        <taxon>Nematoda</taxon>
        <taxon>Chromadorea</taxon>
        <taxon>Rhabditida</taxon>
        <taxon>Tylenchina</taxon>
        <taxon>Tylenchomorpha</taxon>
        <taxon>Tylenchoidea</taxon>
        <taxon>Meloidogynidae</taxon>
        <taxon>Meloidogyninae</taxon>
        <taxon>Meloidogyne</taxon>
    </lineage>
</organism>
<protein>
    <submittedName>
        <fullName evidence="1">Uncharacterized protein</fullName>
    </submittedName>
</protein>
<reference evidence="1" key="1">
    <citation type="submission" date="2023-11" db="EMBL/GenBank/DDBJ databases">
        <authorList>
            <person name="Poullet M."/>
        </authorList>
    </citation>
    <scope>NUCLEOTIDE SEQUENCE</scope>
    <source>
        <strain evidence="1">E1834</strain>
    </source>
</reference>
<sequence>MSIPLLSPPPLFGQSEVVKWTVNYPLLLFFPNAILLKYKFSFFLKPIFVQLSSFSFIDS</sequence>
<accession>A0ACB0YT14</accession>